<comment type="caution">
    <text evidence="2">The sequence shown here is derived from an EMBL/GenBank/DDBJ whole genome shotgun (WGS) entry which is preliminary data.</text>
</comment>
<dbReference type="EMBL" id="SPRX01000077">
    <property type="protein sequence ID" value="TIC62172.1"/>
    <property type="molecule type" value="Genomic_DNA"/>
</dbReference>
<evidence type="ECO:0000313" key="4">
    <source>
        <dbReference type="Proteomes" id="UP000310708"/>
    </source>
</evidence>
<name>A0A4T0LMA6_9BASI</name>
<sequence>MTTINDQFLKNTINRINDLSRTSLTVDKDGLLSLGHNKLDSTRKQQLLEFALVARHSADEISSSSLLVGHNSETDDFGDVPFTITVDRDEDIAHRSPNDIARLILNQLQLNYTLIVEDDAIAQRLPKSSETILNDSQKKTIIEKCSAVGQPTLDFSASISNSENISIWAIRIAERQYLGLLTISVNS</sequence>
<dbReference type="Proteomes" id="UP000305362">
    <property type="component" value="Unassembled WGS sequence"/>
</dbReference>
<dbReference type="AlphaFoldDB" id="A0A4T0LMA6"/>
<gene>
    <name evidence="2" type="ORF">E3Q01_04113</name>
    <name evidence="1" type="ORF">E3Q03_04088</name>
</gene>
<dbReference type="Proteomes" id="UP000310708">
    <property type="component" value="Unassembled WGS sequence"/>
</dbReference>
<reference evidence="3 4" key="1">
    <citation type="submission" date="2019-03" db="EMBL/GenBank/DDBJ databases">
        <title>Sequencing 25 genomes of Wallemia mellicola.</title>
        <authorList>
            <person name="Gostincar C."/>
        </authorList>
    </citation>
    <scope>NUCLEOTIDE SEQUENCE [LARGE SCALE GENOMIC DNA]</scope>
    <source>
        <strain evidence="1 3">EXF-1277</strain>
        <strain evidence="2 4">EXF-757</strain>
    </source>
</reference>
<evidence type="ECO:0000313" key="3">
    <source>
        <dbReference type="Proteomes" id="UP000305362"/>
    </source>
</evidence>
<dbReference type="EMBL" id="SPRV01000074">
    <property type="protein sequence ID" value="TIC58917.1"/>
    <property type="molecule type" value="Genomic_DNA"/>
</dbReference>
<protein>
    <submittedName>
        <fullName evidence="2">Uncharacterized protein</fullName>
    </submittedName>
</protein>
<organism evidence="2 4">
    <name type="scientific">Wallemia mellicola</name>
    <dbReference type="NCBI Taxonomy" id="1708541"/>
    <lineage>
        <taxon>Eukaryota</taxon>
        <taxon>Fungi</taxon>
        <taxon>Dikarya</taxon>
        <taxon>Basidiomycota</taxon>
        <taxon>Wallemiomycotina</taxon>
        <taxon>Wallemiomycetes</taxon>
        <taxon>Wallemiales</taxon>
        <taxon>Wallemiaceae</taxon>
        <taxon>Wallemia</taxon>
    </lineage>
</organism>
<dbReference type="OrthoDB" id="3360573at2759"/>
<dbReference type="OMA" id="HVWAIRI"/>
<proteinExistence type="predicted"/>
<accession>A0A4T0LMA6</accession>
<evidence type="ECO:0000313" key="2">
    <source>
        <dbReference type="EMBL" id="TIC62172.1"/>
    </source>
</evidence>
<evidence type="ECO:0000313" key="1">
    <source>
        <dbReference type="EMBL" id="TIC58917.1"/>
    </source>
</evidence>